<feature type="region of interest" description="Disordered" evidence="1">
    <location>
        <begin position="1"/>
        <end position="22"/>
    </location>
</feature>
<keyword evidence="3" id="KW-1185">Reference proteome</keyword>
<protein>
    <submittedName>
        <fullName evidence="2">Uncharacterized protein</fullName>
    </submittedName>
</protein>
<dbReference type="Proteomes" id="UP000054477">
    <property type="component" value="Unassembled WGS sequence"/>
</dbReference>
<feature type="region of interest" description="Disordered" evidence="1">
    <location>
        <begin position="69"/>
        <end position="91"/>
    </location>
</feature>
<name>A0A0C9WYE8_9AGAR</name>
<feature type="compositionally biased region" description="Low complexity" evidence="1">
    <location>
        <begin position="71"/>
        <end position="91"/>
    </location>
</feature>
<reference evidence="3" key="2">
    <citation type="submission" date="2015-01" db="EMBL/GenBank/DDBJ databases">
        <title>Evolutionary Origins and Diversification of the Mycorrhizal Mutualists.</title>
        <authorList>
            <consortium name="DOE Joint Genome Institute"/>
            <consortium name="Mycorrhizal Genomics Consortium"/>
            <person name="Kohler A."/>
            <person name="Kuo A."/>
            <person name="Nagy L.G."/>
            <person name="Floudas D."/>
            <person name="Copeland A."/>
            <person name="Barry K.W."/>
            <person name="Cichocki N."/>
            <person name="Veneault-Fourrey C."/>
            <person name="LaButti K."/>
            <person name="Lindquist E.A."/>
            <person name="Lipzen A."/>
            <person name="Lundell T."/>
            <person name="Morin E."/>
            <person name="Murat C."/>
            <person name="Riley R."/>
            <person name="Ohm R."/>
            <person name="Sun H."/>
            <person name="Tunlid A."/>
            <person name="Henrissat B."/>
            <person name="Grigoriev I.V."/>
            <person name="Hibbett D.S."/>
            <person name="Martin F."/>
        </authorList>
    </citation>
    <scope>NUCLEOTIDE SEQUENCE [LARGE SCALE GENOMIC DNA]</scope>
    <source>
        <strain evidence="3">LaAM-08-1</strain>
    </source>
</reference>
<evidence type="ECO:0000313" key="3">
    <source>
        <dbReference type="Proteomes" id="UP000054477"/>
    </source>
</evidence>
<reference evidence="2 3" key="1">
    <citation type="submission" date="2014-04" db="EMBL/GenBank/DDBJ databases">
        <authorList>
            <consortium name="DOE Joint Genome Institute"/>
            <person name="Kuo A."/>
            <person name="Kohler A."/>
            <person name="Nagy L.G."/>
            <person name="Floudas D."/>
            <person name="Copeland A."/>
            <person name="Barry K.W."/>
            <person name="Cichocki N."/>
            <person name="Veneault-Fourrey C."/>
            <person name="LaButti K."/>
            <person name="Lindquist E.A."/>
            <person name="Lipzen A."/>
            <person name="Lundell T."/>
            <person name="Morin E."/>
            <person name="Murat C."/>
            <person name="Sun H."/>
            <person name="Tunlid A."/>
            <person name="Henrissat B."/>
            <person name="Grigoriev I.V."/>
            <person name="Hibbett D.S."/>
            <person name="Martin F."/>
            <person name="Nordberg H.P."/>
            <person name="Cantor M.N."/>
            <person name="Hua S.X."/>
        </authorList>
    </citation>
    <scope>NUCLEOTIDE SEQUENCE [LARGE SCALE GENOMIC DNA]</scope>
    <source>
        <strain evidence="2 3">LaAM-08-1</strain>
    </source>
</reference>
<dbReference type="AlphaFoldDB" id="A0A0C9WYE8"/>
<gene>
    <name evidence="2" type="ORF">K443DRAFT_15269</name>
</gene>
<dbReference type="HOGENOM" id="CLU_2427375_0_0_1"/>
<evidence type="ECO:0000313" key="2">
    <source>
        <dbReference type="EMBL" id="KIJ90401.1"/>
    </source>
</evidence>
<sequence length="91" mass="10096">MGRKKDATAGRQETPNSADPSVYGQLFRRRAFRHRLNIASTCAATHCIHDEGERLPHYNVTCDIQLDPSASKVPQFPVPSSSSRSRSFPPS</sequence>
<organism evidence="2 3">
    <name type="scientific">Laccaria amethystina LaAM-08-1</name>
    <dbReference type="NCBI Taxonomy" id="1095629"/>
    <lineage>
        <taxon>Eukaryota</taxon>
        <taxon>Fungi</taxon>
        <taxon>Dikarya</taxon>
        <taxon>Basidiomycota</taxon>
        <taxon>Agaricomycotina</taxon>
        <taxon>Agaricomycetes</taxon>
        <taxon>Agaricomycetidae</taxon>
        <taxon>Agaricales</taxon>
        <taxon>Agaricineae</taxon>
        <taxon>Hydnangiaceae</taxon>
        <taxon>Laccaria</taxon>
    </lineage>
</organism>
<proteinExistence type="predicted"/>
<dbReference type="EMBL" id="KN839197">
    <property type="protein sequence ID" value="KIJ90401.1"/>
    <property type="molecule type" value="Genomic_DNA"/>
</dbReference>
<evidence type="ECO:0000256" key="1">
    <source>
        <dbReference type="SAM" id="MobiDB-lite"/>
    </source>
</evidence>
<accession>A0A0C9WYE8</accession>